<dbReference type="EMBL" id="MU970137">
    <property type="protein sequence ID" value="KAK9320257.1"/>
    <property type="molecule type" value="Genomic_DNA"/>
</dbReference>
<dbReference type="Proteomes" id="UP001489719">
    <property type="component" value="Unassembled WGS sequence"/>
</dbReference>
<keyword evidence="2" id="KW-1185">Reference proteome</keyword>
<comment type="caution">
    <text evidence="1">The sequence shown here is derived from an EMBL/GenBank/DDBJ whole genome shotgun (WGS) entry which is preliminary data.</text>
</comment>
<evidence type="ECO:0000313" key="2">
    <source>
        <dbReference type="Proteomes" id="UP001489719"/>
    </source>
</evidence>
<gene>
    <name evidence="1" type="ORF">V1517DRAFT_329867</name>
</gene>
<name>A0ACC3THA2_9ASCO</name>
<sequence length="408" mass="44493">MRGTSAIRGISQLLRAHLKPLTPQLTPSSIPSISYSFTISATSSVSDMTIKTKTPIHKVSVIGSGNWGSAIAKIVAENTAENSEMFDIDVRMWVFEELVGGKKLTEIINAQHENVKYLPGIKLPSNVVAVPDLLDTVKDADLLVFNVPHQFLPRICSQLKGKVPPTVRAVSCIKGVEVSGDGITIIANYISKELGIYCGALSGANLAPEVAQEKFSETTIAYKIPDPNDTIDARVVRALFHRPYFHVNVVDDVAGVSLCGALKNIVALASGFVDGMEWGDNAKAAIIRRGLLEMTKFGREFFPECKAATFTEESCGVADVITSCSGGRNHKLGAAMIKSNRPIFELEDELLKGQKAQGVTTAQEVHEFLERRDKLEDFPLFTAVHDIIFKGMDSYALPQILEDVEQKF</sequence>
<proteinExistence type="predicted"/>
<evidence type="ECO:0000313" key="1">
    <source>
        <dbReference type="EMBL" id="KAK9320257.1"/>
    </source>
</evidence>
<protein>
    <submittedName>
        <fullName evidence="1">NAD-dependent glycerol-3-phosphate dehydrogenase N-terminus-domain-containing protein</fullName>
    </submittedName>
</protein>
<accession>A0ACC3THA2</accession>
<reference evidence="2" key="1">
    <citation type="journal article" date="2024" name="Front. Bioeng. Biotechnol.">
        <title>Genome-scale model development and genomic sequencing of the oleaginous clade Lipomyces.</title>
        <authorList>
            <person name="Czajka J.J."/>
            <person name="Han Y."/>
            <person name="Kim J."/>
            <person name="Mondo S.J."/>
            <person name="Hofstad B.A."/>
            <person name="Robles A."/>
            <person name="Haridas S."/>
            <person name="Riley R."/>
            <person name="LaButti K."/>
            <person name="Pangilinan J."/>
            <person name="Andreopoulos W."/>
            <person name="Lipzen A."/>
            <person name="Yan J."/>
            <person name="Wang M."/>
            <person name="Ng V."/>
            <person name="Grigoriev I.V."/>
            <person name="Spatafora J.W."/>
            <person name="Magnuson J.K."/>
            <person name="Baker S.E."/>
            <person name="Pomraning K.R."/>
        </authorList>
    </citation>
    <scope>NUCLEOTIDE SEQUENCE [LARGE SCALE GENOMIC DNA]</scope>
    <source>
        <strain evidence="2">CBS 10300</strain>
    </source>
</reference>
<organism evidence="1 2">
    <name type="scientific">Lipomyces orientalis</name>
    <dbReference type="NCBI Taxonomy" id="1233043"/>
    <lineage>
        <taxon>Eukaryota</taxon>
        <taxon>Fungi</taxon>
        <taxon>Dikarya</taxon>
        <taxon>Ascomycota</taxon>
        <taxon>Saccharomycotina</taxon>
        <taxon>Lipomycetes</taxon>
        <taxon>Lipomycetales</taxon>
        <taxon>Lipomycetaceae</taxon>
        <taxon>Lipomyces</taxon>
    </lineage>
</organism>